<reference evidence="1 2" key="1">
    <citation type="journal article" date="2016" name="Sci. Rep.">
        <title>The genome sequence of the outbreeding globe artichoke constructed de novo incorporating a phase-aware low-pass sequencing strategy of F1 progeny.</title>
        <authorList>
            <person name="Scaglione D."/>
            <person name="Reyes-Chin-Wo S."/>
            <person name="Acquadro A."/>
            <person name="Froenicke L."/>
            <person name="Portis E."/>
            <person name="Beitel C."/>
            <person name="Tirone M."/>
            <person name="Mauro R."/>
            <person name="Lo Monaco A."/>
            <person name="Mauromicale G."/>
            <person name="Faccioli P."/>
            <person name="Cattivelli L."/>
            <person name="Rieseberg L."/>
            <person name="Michelmore R."/>
            <person name="Lanteri S."/>
        </authorList>
    </citation>
    <scope>NUCLEOTIDE SEQUENCE [LARGE SCALE GENOMIC DNA]</scope>
    <source>
        <strain evidence="1">2C</strain>
    </source>
</reference>
<sequence length="874" mass="97450">MAAASKFSIQCQTKSISLPCRSHPTTLRIEELLNRIKTTSASSSSSRPSAEIITSGLSQLTELYKCMDDLLNSSTIRVLMARQQNEKWVDDLIDESVKFLDICGSIWDMLSQIKEQIRDLQCALRRRNGELSSENGIAKYVCFRKKMKKDVKGLVASLKQVENMTSGVSVVVDSDSHQLAAVMKAVLGVGEMTISVFESLLMFFSMPAVSKTNRWSFVVSKLIHKGMVACEGQQKQGTVNELERIDAALQSLCKYRSSSEGGNVQTAQSRLELLGAQIDSMDSGLECMFRSHPSTLRIEQELNAAKTNAMVAKASAETICSGLSQLMLLYKCMEDLLNASATQVLIARQKNVKFVEDLIDESMKFLDVCGSIGDMVTQMKEHIRDLHCALRRRKGEFSSENSIMKYNCFRKKMKKDIKGLVASLKQVDNIACDGFLVVDSDHHQLAAVIKAVIGVSEITVSVFESLLSFFSLPISKPNRWSLVVSKLIHKGMVSCEDQEEQGVLNELGSIDAALQTLCKYGSSTQLDDIQIAKRRLERVLSELECMETRLGCMFRHLIRTRATLLNIVSQKMAVSSKFSIRSQVKSISLPCRSHPSTLRIEQELNTAKTDAVAAKPSAETICSGLSQLMKLYICIDDLLNLSATQVLIARQQNVKFVEDLIDESVKFLDVCGSIRDMVTQMKEHIRDLHCALRRRKGELSSENSIMKYNCFRKKMKKDVKGLVASLKQVDNNMTGDGSFVVGDSDDYQLAAVMKAVIGVSEMTVSVFESLLSFFSLSASKPNRWSLVVSKLIHKGTVACEDQQEQGVLYELDSIDAALQTLCKYGSSTQLDNMQIAKCRLERVEAQLECMETRLECTFRHLIRTRATLLNIISQ</sequence>
<dbReference type="Pfam" id="PF03087">
    <property type="entry name" value="BPS1"/>
    <property type="match status" value="3"/>
</dbReference>
<protein>
    <recommendedName>
        <fullName evidence="3">DUF241 domain-containing protein</fullName>
    </recommendedName>
</protein>
<comment type="caution">
    <text evidence="1">The sequence shown here is derived from an EMBL/GenBank/DDBJ whole genome shotgun (WGS) entry which is preliminary data.</text>
</comment>
<dbReference type="EMBL" id="LEKV01001091">
    <property type="protein sequence ID" value="KVI08750.1"/>
    <property type="molecule type" value="Genomic_DNA"/>
</dbReference>
<dbReference type="STRING" id="59895.A0A103YGL6"/>
<dbReference type="Proteomes" id="UP000243975">
    <property type="component" value="Unassembled WGS sequence"/>
</dbReference>
<dbReference type="InterPro" id="IPR004320">
    <property type="entry name" value="BPS1_pln"/>
</dbReference>
<dbReference type="Gramene" id="KVI08750">
    <property type="protein sequence ID" value="KVI08750"/>
    <property type="gene ID" value="Ccrd_012884"/>
</dbReference>
<evidence type="ECO:0000313" key="1">
    <source>
        <dbReference type="EMBL" id="KVI08750.1"/>
    </source>
</evidence>
<proteinExistence type="predicted"/>
<dbReference type="PANTHER" id="PTHR33070">
    <property type="entry name" value="OS06G0725500 PROTEIN"/>
    <property type="match status" value="1"/>
</dbReference>
<dbReference type="GO" id="GO:0048367">
    <property type="term" value="P:shoot system development"/>
    <property type="evidence" value="ECO:0007669"/>
    <property type="project" value="InterPro"/>
</dbReference>
<evidence type="ECO:0000313" key="2">
    <source>
        <dbReference type="Proteomes" id="UP000243975"/>
    </source>
</evidence>
<organism evidence="1 2">
    <name type="scientific">Cynara cardunculus var. scolymus</name>
    <name type="common">Globe artichoke</name>
    <name type="synonym">Cynara scolymus</name>
    <dbReference type="NCBI Taxonomy" id="59895"/>
    <lineage>
        <taxon>Eukaryota</taxon>
        <taxon>Viridiplantae</taxon>
        <taxon>Streptophyta</taxon>
        <taxon>Embryophyta</taxon>
        <taxon>Tracheophyta</taxon>
        <taxon>Spermatophyta</taxon>
        <taxon>Magnoliopsida</taxon>
        <taxon>eudicotyledons</taxon>
        <taxon>Gunneridae</taxon>
        <taxon>Pentapetalae</taxon>
        <taxon>asterids</taxon>
        <taxon>campanulids</taxon>
        <taxon>Asterales</taxon>
        <taxon>Asteraceae</taxon>
        <taxon>Carduoideae</taxon>
        <taxon>Cardueae</taxon>
        <taxon>Carduinae</taxon>
        <taxon>Cynara</taxon>
    </lineage>
</organism>
<gene>
    <name evidence="1" type="ORF">Ccrd_012884</name>
</gene>
<evidence type="ECO:0008006" key="3">
    <source>
        <dbReference type="Google" id="ProtNLM"/>
    </source>
</evidence>
<dbReference type="PANTHER" id="PTHR33070:SF109">
    <property type="entry name" value="DOMAIN PROTEIN, PUTATIVE (DUF241)-RELATED"/>
    <property type="match status" value="1"/>
</dbReference>
<dbReference type="AlphaFoldDB" id="A0A103YGL6"/>
<dbReference type="GO" id="GO:0048364">
    <property type="term" value="P:root development"/>
    <property type="evidence" value="ECO:0007669"/>
    <property type="project" value="InterPro"/>
</dbReference>
<keyword evidence="2" id="KW-1185">Reference proteome</keyword>
<accession>A0A103YGL6</accession>
<name>A0A103YGL6_CYNCS</name>